<reference evidence="1 2" key="1">
    <citation type="submission" date="2016-04" db="EMBL/GenBank/DDBJ databases">
        <authorList>
            <person name="Chen L."/>
            <person name="Zhuang W."/>
            <person name="Wang G."/>
        </authorList>
    </citation>
    <scope>NUCLEOTIDE SEQUENCE [LARGE SCALE GENOMIC DNA]</scope>
    <source>
        <strain evidence="2">GR20</strain>
    </source>
</reference>
<organism evidence="1 2">
    <name type="scientific">Niastella koreensis</name>
    <dbReference type="NCBI Taxonomy" id="354356"/>
    <lineage>
        <taxon>Bacteria</taxon>
        <taxon>Pseudomonadati</taxon>
        <taxon>Bacteroidota</taxon>
        <taxon>Chitinophagia</taxon>
        <taxon>Chitinophagales</taxon>
        <taxon>Chitinophagaceae</taxon>
        <taxon>Niastella</taxon>
    </lineage>
</organism>
<name>A0ABX3NXM7_9BACT</name>
<sequence length="96" mass="10965">MKVSMGKKSPAKRHFIFYDKNKNEFIHVDVHVSANGTQLVISKSTDGINLQFPAQKEYVVATLPPLTGDLEYDSLQIRFHFIANGFKPVKKVYRKP</sequence>
<dbReference type="RefSeq" id="WP_041347436.1">
    <property type="nucleotide sequence ID" value="NZ_LWBO01000012.1"/>
</dbReference>
<gene>
    <name evidence="1" type="ORF">A4D02_08750</name>
</gene>
<proteinExistence type="predicted"/>
<accession>A0ABX3NXM7</accession>
<evidence type="ECO:0000313" key="1">
    <source>
        <dbReference type="EMBL" id="OQP48781.1"/>
    </source>
</evidence>
<comment type="caution">
    <text evidence="1">The sequence shown here is derived from an EMBL/GenBank/DDBJ whole genome shotgun (WGS) entry which is preliminary data.</text>
</comment>
<evidence type="ECO:0000313" key="2">
    <source>
        <dbReference type="Proteomes" id="UP000192277"/>
    </source>
</evidence>
<protein>
    <submittedName>
        <fullName evidence="1">Uncharacterized protein</fullName>
    </submittedName>
</protein>
<dbReference type="Proteomes" id="UP000192277">
    <property type="component" value="Unassembled WGS sequence"/>
</dbReference>
<keyword evidence="2" id="KW-1185">Reference proteome</keyword>
<dbReference type="EMBL" id="LWBO01000012">
    <property type="protein sequence ID" value="OQP48781.1"/>
    <property type="molecule type" value="Genomic_DNA"/>
</dbReference>